<sequence length="165" mass="17929">MDNMSASDYDEISPIELNIRVPMTITGDDNRVSSDPSASANKIAIGIMHALKTVSMNGSGLPMIDDSGRPRPIKIDIAAGVNVDGSRNMVGDAAAVLPTNLASVTPQDQQNTITVQRLVNDIAQGKKDIKKLEQFETAEQETCQKRTSPENFNREESDSKKKRLS</sequence>
<organism evidence="2 3">
    <name type="scientific">Golovinomyces cichoracearum</name>
    <dbReference type="NCBI Taxonomy" id="62708"/>
    <lineage>
        <taxon>Eukaryota</taxon>
        <taxon>Fungi</taxon>
        <taxon>Dikarya</taxon>
        <taxon>Ascomycota</taxon>
        <taxon>Pezizomycotina</taxon>
        <taxon>Leotiomycetes</taxon>
        <taxon>Erysiphales</taxon>
        <taxon>Erysiphaceae</taxon>
        <taxon>Golovinomyces</taxon>
    </lineage>
</organism>
<feature type="compositionally biased region" description="Basic and acidic residues" evidence="1">
    <location>
        <begin position="142"/>
        <end position="159"/>
    </location>
</feature>
<proteinExistence type="predicted"/>
<evidence type="ECO:0000313" key="3">
    <source>
        <dbReference type="Proteomes" id="UP000285405"/>
    </source>
</evidence>
<dbReference type="AlphaFoldDB" id="A0A420I4X5"/>
<feature type="region of interest" description="Disordered" evidence="1">
    <location>
        <begin position="136"/>
        <end position="165"/>
    </location>
</feature>
<dbReference type="Proteomes" id="UP000285405">
    <property type="component" value="Unassembled WGS sequence"/>
</dbReference>
<accession>A0A420I4X5</accession>
<comment type="caution">
    <text evidence="2">The sequence shown here is derived from an EMBL/GenBank/DDBJ whole genome shotgun (WGS) entry which is preliminary data.</text>
</comment>
<dbReference type="OrthoDB" id="5409271at2759"/>
<gene>
    <name evidence="2" type="ORF">GcC1_130005</name>
</gene>
<dbReference type="EMBL" id="MCBR01013002">
    <property type="protein sequence ID" value="RKF64706.1"/>
    <property type="molecule type" value="Genomic_DNA"/>
</dbReference>
<name>A0A420I4X5_9PEZI</name>
<protein>
    <submittedName>
        <fullName evidence="2">Uncharacterized protein</fullName>
    </submittedName>
</protein>
<evidence type="ECO:0000313" key="2">
    <source>
        <dbReference type="EMBL" id="RKF64706.1"/>
    </source>
</evidence>
<evidence type="ECO:0000256" key="1">
    <source>
        <dbReference type="SAM" id="MobiDB-lite"/>
    </source>
</evidence>
<reference evidence="2 3" key="1">
    <citation type="journal article" date="2018" name="BMC Genomics">
        <title>Comparative genome analyses reveal sequence features reflecting distinct modes of host-adaptation between dicot and monocot powdery mildew.</title>
        <authorList>
            <person name="Wu Y."/>
            <person name="Ma X."/>
            <person name="Pan Z."/>
            <person name="Kale S.D."/>
            <person name="Song Y."/>
            <person name="King H."/>
            <person name="Zhang Q."/>
            <person name="Presley C."/>
            <person name="Deng X."/>
            <person name="Wei C.I."/>
            <person name="Xiao S."/>
        </authorList>
    </citation>
    <scope>NUCLEOTIDE SEQUENCE [LARGE SCALE GENOMIC DNA]</scope>
    <source>
        <strain evidence="2">UCSC1</strain>
    </source>
</reference>